<protein>
    <recommendedName>
        <fullName evidence="6">PHD-type domain-containing protein</fullName>
    </recommendedName>
</protein>
<dbReference type="OrthoDB" id="10029243at2759"/>
<reference evidence="7" key="1">
    <citation type="submission" date="2021-03" db="EMBL/GenBank/DDBJ databases">
        <title>Chromosome level genome of the anhydrobiotic midge Polypedilum vanderplanki.</title>
        <authorList>
            <person name="Yoshida Y."/>
            <person name="Kikawada T."/>
            <person name="Gusev O."/>
        </authorList>
    </citation>
    <scope>NUCLEOTIDE SEQUENCE</scope>
    <source>
        <strain evidence="7">NIAS01</strain>
        <tissue evidence="7">Whole body or cell culture</tissue>
    </source>
</reference>
<dbReference type="InterPro" id="IPR052440">
    <property type="entry name" value="Trans_Reg/Chrom_Remod"/>
</dbReference>
<dbReference type="AlphaFoldDB" id="A0A9J6CHP2"/>
<evidence type="ECO:0000256" key="5">
    <source>
        <dbReference type="SAM" id="MobiDB-lite"/>
    </source>
</evidence>
<feature type="region of interest" description="Disordered" evidence="5">
    <location>
        <begin position="361"/>
        <end position="389"/>
    </location>
</feature>
<proteinExistence type="predicted"/>
<dbReference type="PANTHER" id="PTHR14955">
    <property type="entry name" value="RETINOIC ACID INDUCED 1/TRANSCRIPTION FACTOR 20"/>
    <property type="match status" value="1"/>
</dbReference>
<feature type="region of interest" description="Disordered" evidence="5">
    <location>
        <begin position="1"/>
        <end position="69"/>
    </location>
</feature>
<dbReference type="GO" id="GO:0006357">
    <property type="term" value="P:regulation of transcription by RNA polymerase II"/>
    <property type="evidence" value="ECO:0007669"/>
    <property type="project" value="TreeGrafter"/>
</dbReference>
<dbReference type="PROSITE" id="PS51805">
    <property type="entry name" value="EPHD"/>
    <property type="match status" value="1"/>
</dbReference>
<organism evidence="7 8">
    <name type="scientific">Polypedilum vanderplanki</name>
    <name type="common">Sleeping chironomid midge</name>
    <dbReference type="NCBI Taxonomy" id="319348"/>
    <lineage>
        <taxon>Eukaryota</taxon>
        <taxon>Metazoa</taxon>
        <taxon>Ecdysozoa</taxon>
        <taxon>Arthropoda</taxon>
        <taxon>Hexapoda</taxon>
        <taxon>Insecta</taxon>
        <taxon>Pterygota</taxon>
        <taxon>Neoptera</taxon>
        <taxon>Endopterygota</taxon>
        <taxon>Diptera</taxon>
        <taxon>Nematocera</taxon>
        <taxon>Chironomoidea</taxon>
        <taxon>Chironomidae</taxon>
        <taxon>Chironominae</taxon>
        <taxon>Polypedilum</taxon>
        <taxon>Polypedilum</taxon>
    </lineage>
</organism>
<gene>
    <name evidence="7" type="ORF">PVAND_010826</name>
</gene>
<evidence type="ECO:0000313" key="7">
    <source>
        <dbReference type="EMBL" id="KAG5681384.1"/>
    </source>
</evidence>
<feature type="compositionally biased region" description="Basic residues" evidence="5">
    <location>
        <begin position="184"/>
        <end position="193"/>
    </location>
</feature>
<evidence type="ECO:0000256" key="1">
    <source>
        <dbReference type="ARBA" id="ARBA00022553"/>
    </source>
</evidence>
<dbReference type="Gene3D" id="3.30.40.10">
    <property type="entry name" value="Zinc/RING finger domain, C3HC4 (zinc finger)"/>
    <property type="match status" value="1"/>
</dbReference>
<feature type="region of interest" description="Disordered" evidence="5">
    <location>
        <begin position="170"/>
        <end position="244"/>
    </location>
</feature>
<comment type="caution">
    <text evidence="7">The sequence shown here is derived from an EMBL/GenBank/DDBJ whole genome shotgun (WGS) entry which is preliminary data.</text>
</comment>
<evidence type="ECO:0000313" key="8">
    <source>
        <dbReference type="Proteomes" id="UP001107558"/>
    </source>
</evidence>
<keyword evidence="3" id="KW-0863">Zinc-finger</keyword>
<name>A0A9J6CHP2_POLVA</name>
<evidence type="ECO:0000259" key="6">
    <source>
        <dbReference type="PROSITE" id="PS51805"/>
    </source>
</evidence>
<feature type="compositionally biased region" description="Basic and acidic residues" evidence="5">
    <location>
        <begin position="223"/>
        <end position="244"/>
    </location>
</feature>
<feature type="compositionally biased region" description="Low complexity" evidence="5">
    <location>
        <begin position="211"/>
        <end position="221"/>
    </location>
</feature>
<keyword evidence="2" id="KW-0479">Metal-binding</keyword>
<feature type="domain" description="PHD-type" evidence="6">
    <location>
        <begin position="393"/>
        <end position="499"/>
    </location>
</feature>
<evidence type="ECO:0000256" key="2">
    <source>
        <dbReference type="ARBA" id="ARBA00022723"/>
    </source>
</evidence>
<evidence type="ECO:0000256" key="3">
    <source>
        <dbReference type="ARBA" id="ARBA00022771"/>
    </source>
</evidence>
<dbReference type="GO" id="GO:0005634">
    <property type="term" value="C:nucleus"/>
    <property type="evidence" value="ECO:0007669"/>
    <property type="project" value="TreeGrafter"/>
</dbReference>
<dbReference type="InterPro" id="IPR034732">
    <property type="entry name" value="EPHD"/>
</dbReference>
<keyword evidence="4" id="KW-0862">Zinc</keyword>
<sequence>MANLSINTDQFNTHDNLEMTPKSPPITVSSSDNLCSPKSTDSKKSPSDSTNRRKRKPKKVSNVESNQSDIDLEAAEISQNNPAINALILKETKTDSDDCETIDKIAQMVSNFTSSTSPHRSSSSLVLDLTKPQPTNINEVENRLEEMFSDQNSILPTKIITATHENAVIQNSDTKVEAEQQQKPKPKTRKRKKPQSDANGNKKQKKNAVINGKSNKAGSSKKVSKDEIDQKKGQKKSKENSGKTKVKVDVAPYLQIQKDGTFNIINQIVNGEDDGEKLASKSKKSVISEKNKGIRGGLHVRSLVNKNDSEKKDTNWICVFCKLSPHKHKLGDLFGPYIVSKQSKEYSFCLEDPMNDIFRQSNSNKFMPVSPSSNKKKRKNSESPRKLASPTFDVSAVAGPETREEVFAGMTQIDENNYEVWFHEDCIVWSPGTHIINSKIVGLEQAVWQSTRYRCAYCQKNGAMISCLIRGCKKEAHVVCARKNWKLCDDFKTYCEQHSN</sequence>
<keyword evidence="8" id="KW-1185">Reference proteome</keyword>
<dbReference type="Proteomes" id="UP001107558">
    <property type="component" value="Chromosome 1"/>
</dbReference>
<evidence type="ECO:0000256" key="4">
    <source>
        <dbReference type="ARBA" id="ARBA00022833"/>
    </source>
</evidence>
<dbReference type="EMBL" id="JADBJN010000001">
    <property type="protein sequence ID" value="KAG5681384.1"/>
    <property type="molecule type" value="Genomic_DNA"/>
</dbReference>
<feature type="compositionally biased region" description="Polar residues" evidence="5">
    <location>
        <begin position="1"/>
        <end position="14"/>
    </location>
</feature>
<dbReference type="InterPro" id="IPR013083">
    <property type="entry name" value="Znf_RING/FYVE/PHD"/>
</dbReference>
<dbReference type="GO" id="GO:0008270">
    <property type="term" value="F:zinc ion binding"/>
    <property type="evidence" value="ECO:0007669"/>
    <property type="project" value="UniProtKB-KW"/>
</dbReference>
<accession>A0A9J6CHP2</accession>
<dbReference type="PANTHER" id="PTHR14955:SF4">
    <property type="entry name" value="PHD-TYPE DOMAIN-CONTAINING PROTEIN"/>
    <property type="match status" value="1"/>
</dbReference>
<dbReference type="Pfam" id="PF13771">
    <property type="entry name" value="zf-HC5HC2H"/>
    <property type="match status" value="1"/>
</dbReference>
<keyword evidence="1" id="KW-0597">Phosphoprotein</keyword>